<evidence type="ECO:0000256" key="1">
    <source>
        <dbReference type="SAM" id="SignalP"/>
    </source>
</evidence>
<keyword evidence="1" id="KW-0732">Signal</keyword>
<reference evidence="2 3" key="1">
    <citation type="journal article" date="2018" name="Environ. Microbiol.">
        <title>Isolation and genomic characterization of Novimethylophilus kurashikiensis gen. nov. sp. nov., a new lanthanide-dependent methylotrophic species of Methylophilaceae.</title>
        <authorList>
            <person name="Lv H."/>
            <person name="Sahin N."/>
            <person name="Tani A."/>
        </authorList>
    </citation>
    <scope>NUCLEOTIDE SEQUENCE [LARGE SCALE GENOMIC DNA]</scope>
    <source>
        <strain evidence="2 3">La2-4</strain>
    </source>
</reference>
<keyword evidence="3" id="KW-1185">Reference proteome</keyword>
<accession>A0A2R5FC90</accession>
<feature type="signal peptide" evidence="1">
    <location>
        <begin position="1"/>
        <end position="24"/>
    </location>
</feature>
<evidence type="ECO:0000313" key="2">
    <source>
        <dbReference type="EMBL" id="GBG15832.1"/>
    </source>
</evidence>
<dbReference type="OrthoDB" id="8538715at2"/>
<feature type="chain" id="PRO_5015341718" evidence="1">
    <location>
        <begin position="25"/>
        <end position="187"/>
    </location>
</feature>
<evidence type="ECO:0000313" key="3">
    <source>
        <dbReference type="Proteomes" id="UP000245081"/>
    </source>
</evidence>
<dbReference type="Proteomes" id="UP000245081">
    <property type="component" value="Unassembled WGS sequence"/>
</dbReference>
<organism evidence="2 3">
    <name type="scientific">Novimethylophilus kurashikiensis</name>
    <dbReference type="NCBI Taxonomy" id="1825523"/>
    <lineage>
        <taxon>Bacteria</taxon>
        <taxon>Pseudomonadati</taxon>
        <taxon>Pseudomonadota</taxon>
        <taxon>Betaproteobacteria</taxon>
        <taxon>Nitrosomonadales</taxon>
        <taxon>Methylophilaceae</taxon>
        <taxon>Novimethylophilus</taxon>
    </lineage>
</organism>
<dbReference type="AlphaFoldDB" id="A0A2R5FC90"/>
<comment type="caution">
    <text evidence="2">The sequence shown here is derived from an EMBL/GenBank/DDBJ whole genome shotgun (WGS) entry which is preliminary data.</text>
</comment>
<gene>
    <name evidence="2" type="ORF">NMK_3444</name>
</gene>
<dbReference type="RefSeq" id="WP_109016979.1">
    <property type="nucleotide sequence ID" value="NZ_BDOQ01000021.1"/>
</dbReference>
<sequence length="187" mass="20559">MKFRHWGLAAGLLAASLGSGVAQADPAGRVAVYIAPQYYDHEVKLWHFYYSYWVNQGQALEQPALEAFKPAFAETDLCHARGTADVVVELKPHLFYNPHMTTYFADVKATVFSGSGKPLGIYKGEAQTLGFLDVVPAAKVHQVYRQAMNDLVKHIQADATVMSLAQKGLPESETKMPCEMASVLPTK</sequence>
<dbReference type="EMBL" id="BDOQ01000021">
    <property type="protein sequence ID" value="GBG15832.1"/>
    <property type="molecule type" value="Genomic_DNA"/>
</dbReference>
<protein>
    <submittedName>
        <fullName evidence="2">Uncharacterized protein</fullName>
    </submittedName>
</protein>
<proteinExistence type="predicted"/>
<name>A0A2R5FC90_9PROT</name>